<evidence type="ECO:0000313" key="2">
    <source>
        <dbReference type="EMBL" id="CAI0443565.1"/>
    </source>
</evidence>
<gene>
    <name evidence="2" type="ORF">LITE_LOCUS27735</name>
</gene>
<dbReference type="Proteomes" id="UP001154282">
    <property type="component" value="Unassembled WGS sequence"/>
</dbReference>
<dbReference type="CDD" id="cd06222">
    <property type="entry name" value="RNase_H_like"/>
    <property type="match status" value="1"/>
</dbReference>
<dbReference type="GO" id="GO:0003676">
    <property type="term" value="F:nucleic acid binding"/>
    <property type="evidence" value="ECO:0007669"/>
    <property type="project" value="InterPro"/>
</dbReference>
<dbReference type="PANTHER" id="PTHR47723:SF13">
    <property type="entry name" value="PUTATIVE-RELATED"/>
    <property type="match status" value="1"/>
</dbReference>
<dbReference type="InterPro" id="IPR044730">
    <property type="entry name" value="RNase_H-like_dom_plant"/>
</dbReference>
<comment type="caution">
    <text evidence="2">The sequence shown here is derived from an EMBL/GenBank/DDBJ whole genome shotgun (WGS) entry which is preliminary data.</text>
</comment>
<evidence type="ECO:0000259" key="1">
    <source>
        <dbReference type="PROSITE" id="PS50879"/>
    </source>
</evidence>
<dbReference type="AlphaFoldDB" id="A0AAV0MCQ6"/>
<dbReference type="PANTHER" id="PTHR47723">
    <property type="entry name" value="OS05G0353850 PROTEIN"/>
    <property type="match status" value="1"/>
</dbReference>
<dbReference type="Gene3D" id="3.30.420.10">
    <property type="entry name" value="Ribonuclease H-like superfamily/Ribonuclease H"/>
    <property type="match status" value="1"/>
</dbReference>
<evidence type="ECO:0000313" key="3">
    <source>
        <dbReference type="Proteomes" id="UP001154282"/>
    </source>
</evidence>
<dbReference type="EMBL" id="CAMGYJ010000007">
    <property type="protein sequence ID" value="CAI0443565.1"/>
    <property type="molecule type" value="Genomic_DNA"/>
</dbReference>
<accession>A0AAV0MCQ6</accession>
<dbReference type="InterPro" id="IPR012337">
    <property type="entry name" value="RNaseH-like_sf"/>
</dbReference>
<proteinExistence type="predicted"/>
<dbReference type="PROSITE" id="PS50879">
    <property type="entry name" value="RNASE_H_1"/>
    <property type="match status" value="1"/>
</dbReference>
<dbReference type="GO" id="GO:0004523">
    <property type="term" value="F:RNA-DNA hybrid ribonuclease activity"/>
    <property type="evidence" value="ECO:0007669"/>
    <property type="project" value="InterPro"/>
</dbReference>
<dbReference type="InterPro" id="IPR036397">
    <property type="entry name" value="RNaseH_sf"/>
</dbReference>
<sequence length="178" mass="19997">YPRKIPTPVAWDPPPPQGWVCVSTSGSVKQPGSTAAGGGVIRDWTRKCKGAFVVNLGRCTITRAEIMAAIRGLQIAWRAGFRKVHLQLDSMTAITILTSPDQTEHRYHNLIQQFKRLLQHNWEIRISHIFREGNKVVDFLANKGHAARIGFHDFDITDPGLSFRLLYDSLGIAQTRLI</sequence>
<name>A0AAV0MCQ6_9ROSI</name>
<organism evidence="2 3">
    <name type="scientific">Linum tenue</name>
    <dbReference type="NCBI Taxonomy" id="586396"/>
    <lineage>
        <taxon>Eukaryota</taxon>
        <taxon>Viridiplantae</taxon>
        <taxon>Streptophyta</taxon>
        <taxon>Embryophyta</taxon>
        <taxon>Tracheophyta</taxon>
        <taxon>Spermatophyta</taxon>
        <taxon>Magnoliopsida</taxon>
        <taxon>eudicotyledons</taxon>
        <taxon>Gunneridae</taxon>
        <taxon>Pentapetalae</taxon>
        <taxon>rosids</taxon>
        <taxon>fabids</taxon>
        <taxon>Malpighiales</taxon>
        <taxon>Linaceae</taxon>
        <taxon>Linum</taxon>
    </lineage>
</organism>
<dbReference type="InterPro" id="IPR002156">
    <property type="entry name" value="RNaseH_domain"/>
</dbReference>
<reference evidence="2" key="1">
    <citation type="submission" date="2022-08" db="EMBL/GenBank/DDBJ databases">
        <authorList>
            <person name="Gutierrez-Valencia J."/>
        </authorList>
    </citation>
    <scope>NUCLEOTIDE SEQUENCE</scope>
</reference>
<dbReference type="Pfam" id="PF13456">
    <property type="entry name" value="RVT_3"/>
    <property type="match status" value="1"/>
</dbReference>
<keyword evidence="3" id="KW-1185">Reference proteome</keyword>
<feature type="domain" description="RNase H type-1" evidence="1">
    <location>
        <begin position="16"/>
        <end position="146"/>
    </location>
</feature>
<feature type="non-terminal residue" evidence="2">
    <location>
        <position position="1"/>
    </location>
</feature>
<protein>
    <recommendedName>
        <fullName evidence="1">RNase H type-1 domain-containing protein</fullName>
    </recommendedName>
</protein>
<dbReference type="SUPFAM" id="SSF53098">
    <property type="entry name" value="Ribonuclease H-like"/>
    <property type="match status" value="1"/>
</dbReference>
<dbReference type="InterPro" id="IPR053151">
    <property type="entry name" value="RNase_H-like"/>
</dbReference>